<evidence type="ECO:0000313" key="6">
    <source>
        <dbReference type="Proteomes" id="UP000191171"/>
    </source>
</evidence>
<dbReference type="GO" id="GO:0004058">
    <property type="term" value="F:aromatic-L-amino-acid decarboxylase activity"/>
    <property type="evidence" value="ECO:0007669"/>
    <property type="project" value="UniProtKB-ARBA"/>
</dbReference>
<dbReference type="SUPFAM" id="SSF53383">
    <property type="entry name" value="PLP-dependent transferases"/>
    <property type="match status" value="1"/>
</dbReference>
<keyword evidence="3" id="KW-0456">Lyase</keyword>
<dbReference type="PROSITE" id="PS00392">
    <property type="entry name" value="DDC_GAD_HDC_YDC"/>
    <property type="match status" value="1"/>
</dbReference>
<name>A0A1B5FQ84_ENTFC</name>
<dbReference type="InterPro" id="IPR002129">
    <property type="entry name" value="PyrdxlP-dep_de-COase"/>
</dbReference>
<dbReference type="GO" id="GO:0030170">
    <property type="term" value="F:pyridoxal phosphate binding"/>
    <property type="evidence" value="ECO:0007669"/>
    <property type="project" value="InterPro"/>
</dbReference>
<dbReference type="InterPro" id="IPR015424">
    <property type="entry name" value="PyrdxlP-dep_Trfase"/>
</dbReference>
<dbReference type="InterPro" id="IPR049373">
    <property type="entry name" value="TyrDC_C"/>
</dbReference>
<dbReference type="PANTHER" id="PTHR42735">
    <property type="match status" value="1"/>
</dbReference>
<organism evidence="5 6">
    <name type="scientific">Enterococcus faecium</name>
    <name type="common">Streptococcus faecium</name>
    <dbReference type="NCBI Taxonomy" id="1352"/>
    <lineage>
        <taxon>Bacteria</taxon>
        <taxon>Bacillati</taxon>
        <taxon>Bacillota</taxon>
        <taxon>Bacilli</taxon>
        <taxon>Lactobacillales</taxon>
        <taxon>Enterococcaceae</taxon>
        <taxon>Enterococcus</taxon>
    </lineage>
</organism>
<dbReference type="EMBL" id="MVGJ01000021">
    <property type="protein sequence ID" value="OOL83245.1"/>
    <property type="molecule type" value="Genomic_DNA"/>
</dbReference>
<proteinExistence type="predicted"/>
<accession>A0A1B5FQ84</accession>
<dbReference type="Pfam" id="PF00282">
    <property type="entry name" value="Pyridoxal_deC"/>
    <property type="match status" value="1"/>
</dbReference>
<dbReference type="InterPro" id="IPR050477">
    <property type="entry name" value="GrpII_AminoAcid_Decarb"/>
</dbReference>
<dbReference type="Pfam" id="PF21391">
    <property type="entry name" value="tyr_de_CO2_C"/>
    <property type="match status" value="1"/>
</dbReference>
<feature type="modified residue" description="N6-(pyridoxal phosphate)lysine" evidence="4">
    <location>
        <position position="400"/>
    </location>
</feature>
<reference evidence="5 6" key="1">
    <citation type="submission" date="2017-02" db="EMBL/GenBank/DDBJ databases">
        <title>Clonality and virulence of isolates of VRE in Hematopoietic Stem Cell Transplanted (HSCT) patients.</title>
        <authorList>
            <person name="Marchi A.P."/>
            <person name="Martins R.C."/>
            <person name="Marie S.K."/>
            <person name="Levin A.S."/>
            <person name="Costa S.F."/>
        </authorList>
    </citation>
    <scope>NUCLEOTIDE SEQUENCE [LARGE SCALE GENOMIC DNA]</scope>
    <source>
        <strain evidence="5 6">LIM1759</strain>
    </source>
</reference>
<dbReference type="InterPro" id="IPR015421">
    <property type="entry name" value="PyrdxlP-dep_Trfase_major"/>
</dbReference>
<dbReference type="NCBIfam" id="TIGR03811">
    <property type="entry name" value="tyr_de_CO2_Ent"/>
    <property type="match status" value="1"/>
</dbReference>
<dbReference type="InterPro" id="IPR022397">
    <property type="entry name" value="Tyrosine_deCO2ase_bac"/>
</dbReference>
<dbReference type="InterPro" id="IPR021115">
    <property type="entry name" value="Pyridoxal-P_BS"/>
</dbReference>
<comment type="caution">
    <text evidence="5">The sequence shown here is derived from an EMBL/GenBank/DDBJ whole genome shotgun (WGS) entry which is preliminary data.</text>
</comment>
<evidence type="ECO:0000313" key="5">
    <source>
        <dbReference type="EMBL" id="OOL83245.1"/>
    </source>
</evidence>
<evidence type="ECO:0000256" key="3">
    <source>
        <dbReference type="ARBA" id="ARBA00023239"/>
    </source>
</evidence>
<gene>
    <name evidence="5" type="ORF">B1P95_05005</name>
</gene>
<evidence type="ECO:0000256" key="2">
    <source>
        <dbReference type="ARBA" id="ARBA00022898"/>
    </source>
</evidence>
<comment type="cofactor">
    <cofactor evidence="1 4">
        <name>pyridoxal 5'-phosphate</name>
        <dbReference type="ChEBI" id="CHEBI:597326"/>
    </cofactor>
</comment>
<evidence type="ECO:0000256" key="1">
    <source>
        <dbReference type="ARBA" id="ARBA00001933"/>
    </source>
</evidence>
<protein>
    <submittedName>
        <fullName evidence="5">Tyrosine decarboxylase</fullName>
    </submittedName>
</protein>
<sequence>MYLQDIDQQNMEGRKMKDMDIKAVFIGDKAENGPVYKMLLNKMVDEHLGWRENYIPSDMPAISEGDKLTPDYLATRDHMIEVLDEVSQRLRAGSIPWHSAGRYWGQMNAETLMPALLAYNYAMLWNPNNVALESSMATSQMEAEVGQDFASLFNMTDGWGHIAADGSIANLEGLWYARCIKSIPLAVKEVLPEKVKKMSEWELLNLSVEEILEMTESFTDEEMDEVKAASSRSGKNIQRLGKWLVPQTKHYSWMKALDICGVGLDQMVAIPVQEDYRMDINALEKTIRELAGQKIPILGVVAVVGTTEEGQVDSVDKIVQLRERLKDEGIYFYLHVDAAYGGYARSLFLNEAGEFVPYASLAEFFEEHHVFHHCVTIDKEVYEGFRAISEADSVTIDPHKMGYVPYAAGGIVIKHKNMRNIISYFAPYVFEKSVKAPDMLGAYILEGSKAGATAAAVWTAHRVLPLNVTGYGQLIGASIEAAQRFREFLDHLTFTVKGKTIEVYPLNHPDFNMVNWVFKEQGCTDLNAINELNEKMFDRSSYMDGDVYGERFITSHTTFTQEDYGDSPIRFVERMGLTKEEWKKEQKITLLRAAIMTPYLNDDRIFNFYTKKIAKAMEKKLNEIIQ</sequence>
<dbReference type="GO" id="GO:0019752">
    <property type="term" value="P:carboxylic acid metabolic process"/>
    <property type="evidence" value="ECO:0007669"/>
    <property type="project" value="InterPro"/>
</dbReference>
<dbReference type="Gene3D" id="3.40.640.10">
    <property type="entry name" value="Type I PLP-dependent aspartate aminotransferase-like (Major domain)"/>
    <property type="match status" value="1"/>
</dbReference>
<evidence type="ECO:0000256" key="4">
    <source>
        <dbReference type="PIRSR" id="PIRSR602129-50"/>
    </source>
</evidence>
<dbReference type="AlphaFoldDB" id="A0A1B5FQ84"/>
<dbReference type="Proteomes" id="UP000191171">
    <property type="component" value="Unassembled WGS sequence"/>
</dbReference>
<keyword evidence="2 4" id="KW-0663">Pyridoxal phosphate</keyword>
<dbReference type="PANTHER" id="PTHR42735:SF4">
    <property type="entry name" value="PYRIDOXAL PHOSPHATE-DEPENDENT DECARBOXYLASE FAMILY PROTEIN"/>
    <property type="match status" value="1"/>
</dbReference>